<accession>A0AAV4XZ99</accession>
<dbReference type="EMBL" id="BPLR01001092">
    <property type="protein sequence ID" value="GIY99868.1"/>
    <property type="molecule type" value="Genomic_DNA"/>
</dbReference>
<keyword evidence="1" id="KW-0812">Transmembrane</keyword>
<name>A0AAV4XZ99_CAEEX</name>
<gene>
    <name evidence="2" type="ORF">CEXT_423731</name>
</gene>
<keyword evidence="3" id="KW-1185">Reference proteome</keyword>
<reference evidence="2 3" key="1">
    <citation type="submission" date="2021-06" db="EMBL/GenBank/DDBJ databases">
        <title>Caerostris extrusa draft genome.</title>
        <authorList>
            <person name="Kono N."/>
            <person name="Arakawa K."/>
        </authorList>
    </citation>
    <scope>NUCLEOTIDE SEQUENCE [LARGE SCALE GENOMIC DNA]</scope>
</reference>
<organism evidence="2 3">
    <name type="scientific">Caerostris extrusa</name>
    <name type="common">Bark spider</name>
    <name type="synonym">Caerostris bankana</name>
    <dbReference type="NCBI Taxonomy" id="172846"/>
    <lineage>
        <taxon>Eukaryota</taxon>
        <taxon>Metazoa</taxon>
        <taxon>Ecdysozoa</taxon>
        <taxon>Arthropoda</taxon>
        <taxon>Chelicerata</taxon>
        <taxon>Arachnida</taxon>
        <taxon>Araneae</taxon>
        <taxon>Araneomorphae</taxon>
        <taxon>Entelegynae</taxon>
        <taxon>Araneoidea</taxon>
        <taxon>Araneidae</taxon>
        <taxon>Caerostris</taxon>
    </lineage>
</organism>
<evidence type="ECO:0000313" key="2">
    <source>
        <dbReference type="EMBL" id="GIY99868.1"/>
    </source>
</evidence>
<dbReference type="Proteomes" id="UP001054945">
    <property type="component" value="Unassembled WGS sequence"/>
</dbReference>
<evidence type="ECO:0000313" key="3">
    <source>
        <dbReference type="Proteomes" id="UP001054945"/>
    </source>
</evidence>
<keyword evidence="1" id="KW-1133">Transmembrane helix</keyword>
<proteinExistence type="predicted"/>
<sequence length="102" mass="11772">MQLFPKSTLNKEGGKKPLDSTEFLFGWVTRLIWCMTFFRPAHSPVMCPRGPGYAALMKFVAQQTLKEWVKCVAGLLQLVDVSHSPFVLFLLWLFFSFLPVFR</sequence>
<dbReference type="AlphaFoldDB" id="A0AAV4XZ99"/>
<comment type="caution">
    <text evidence="2">The sequence shown here is derived from an EMBL/GenBank/DDBJ whole genome shotgun (WGS) entry which is preliminary data.</text>
</comment>
<evidence type="ECO:0000256" key="1">
    <source>
        <dbReference type="SAM" id="Phobius"/>
    </source>
</evidence>
<keyword evidence="1" id="KW-0472">Membrane</keyword>
<feature type="transmembrane region" description="Helical" evidence="1">
    <location>
        <begin position="83"/>
        <end position="101"/>
    </location>
</feature>
<protein>
    <submittedName>
        <fullName evidence="2">Uncharacterized protein</fullName>
    </submittedName>
</protein>